<name>A0ACC0UZH0_9HYPO</name>
<keyword evidence="2" id="KW-1185">Reference proteome</keyword>
<dbReference type="Proteomes" id="UP001163324">
    <property type="component" value="Chromosome 5"/>
</dbReference>
<comment type="caution">
    <text evidence="1">The sequence shown here is derived from an EMBL/GenBank/DDBJ whole genome shotgun (WGS) entry which is preliminary data.</text>
</comment>
<proteinExistence type="predicted"/>
<sequence>MFTTHNHMPPPSSSSSSLPSSSSSSSSKVRSSSGCWTCRVRRKKCDEARPVCGGCRSLEITCHAYRGEDGGKPAWMDGGARQREAAERVKRQVRRQAGWRRDRRYMEQLEVVGTLEEEKEEEEGKEDGKEEGGGGKEGVGARARMGLDAGGEEVVVVQGHHRREQKDLTPPASDTNHAPSSSSASPPPPPAPTPAVPSRPDQDDHAVMVYLDYVFPYLFPYYRPPILSGGRGWVLGAIRGHGAVYHAVVSISTWFFGILTFQGNSIDHRGHRVSGHLSRSSPHPCKAATNRKMQSQLEMGLRELQAEVRRISAQDDEQKGTGTGTETAAAAAAGRQEKRLTVLQSILQMAMFEVAVAPSAAAGNWRIHLDAAAAVFRHMVSPPSSSSWAASLARLAEPAHPDWPLSFGGGVRMWRPPQAALRFFAANLLFMDIMAAVALGRAPRLGDYHASVIPRGVAVVGGGGNANGNEDEDEARMAMSGFVGLDNDTVQLLADVSSLAAWKRAQKETAAGTLDASAAAELQRRSNVLAADIASRIARLCPCSSSFMDTTSGHASSSSSSSSSSPGAVADQLLLNSHHHHHHSSSPETSPQTDTGGEPLPPAQNNHIWLRTVQAYLLTVQRGWHPLQDPDLRRFSRETAAELGALPRPAALRSLAFPYCLAGCLAVGDEERRLFRALASRLGALRIFGTLGQAADIMEAVWAKDDELVAEDWDVGKCLSVLGHSSLLI</sequence>
<reference evidence="1" key="1">
    <citation type="submission" date="2022-10" db="EMBL/GenBank/DDBJ databases">
        <title>Complete Genome of Trichothecium roseum strain YXFP-22015, a Plant Pathogen Isolated from Citrus.</title>
        <authorList>
            <person name="Wang Y."/>
            <person name="Zhu L."/>
        </authorList>
    </citation>
    <scope>NUCLEOTIDE SEQUENCE</scope>
    <source>
        <strain evidence="1">YXFP-22015</strain>
    </source>
</reference>
<evidence type="ECO:0000313" key="2">
    <source>
        <dbReference type="Proteomes" id="UP001163324"/>
    </source>
</evidence>
<organism evidence="1 2">
    <name type="scientific">Trichothecium roseum</name>
    <dbReference type="NCBI Taxonomy" id="47278"/>
    <lineage>
        <taxon>Eukaryota</taxon>
        <taxon>Fungi</taxon>
        <taxon>Dikarya</taxon>
        <taxon>Ascomycota</taxon>
        <taxon>Pezizomycotina</taxon>
        <taxon>Sordariomycetes</taxon>
        <taxon>Hypocreomycetidae</taxon>
        <taxon>Hypocreales</taxon>
        <taxon>Hypocreales incertae sedis</taxon>
        <taxon>Trichothecium</taxon>
    </lineage>
</organism>
<evidence type="ECO:0000313" key="1">
    <source>
        <dbReference type="EMBL" id="KAI9899089.1"/>
    </source>
</evidence>
<accession>A0ACC0UZH0</accession>
<protein>
    <submittedName>
        <fullName evidence="1">Uncharacterized protein</fullName>
    </submittedName>
</protein>
<dbReference type="EMBL" id="CM047944">
    <property type="protein sequence ID" value="KAI9899089.1"/>
    <property type="molecule type" value="Genomic_DNA"/>
</dbReference>
<gene>
    <name evidence="1" type="ORF">N3K66_005550</name>
</gene>